<proteinExistence type="inferred from homology"/>
<reference evidence="6" key="1">
    <citation type="journal article" date="2019" name="Int. J. Syst. Evol. Microbiol.">
        <title>The Global Catalogue of Microorganisms (GCM) 10K type strain sequencing project: providing services to taxonomists for standard genome sequencing and annotation.</title>
        <authorList>
            <consortium name="The Broad Institute Genomics Platform"/>
            <consortium name="The Broad Institute Genome Sequencing Center for Infectious Disease"/>
            <person name="Wu L."/>
            <person name="Ma J."/>
        </authorList>
    </citation>
    <scope>NUCLEOTIDE SEQUENCE [LARGE SCALE GENOMIC DNA]</scope>
    <source>
        <strain evidence="6">JCM 31696</strain>
    </source>
</reference>
<dbReference type="InterPro" id="IPR036188">
    <property type="entry name" value="FAD/NAD-bd_sf"/>
</dbReference>
<dbReference type="SUPFAM" id="SSF51905">
    <property type="entry name" value="FAD/NAD(P)-binding domain"/>
    <property type="match status" value="1"/>
</dbReference>
<evidence type="ECO:0000256" key="1">
    <source>
        <dbReference type="ARBA" id="ARBA00010139"/>
    </source>
</evidence>
<dbReference type="GO" id="GO:0004497">
    <property type="term" value="F:monooxygenase activity"/>
    <property type="evidence" value="ECO:0007669"/>
    <property type="project" value="UniProtKB-KW"/>
</dbReference>
<evidence type="ECO:0000256" key="3">
    <source>
        <dbReference type="ARBA" id="ARBA00022827"/>
    </source>
</evidence>
<organism evidence="5 6">
    <name type="scientific">Actinomadura adrarensis</name>
    <dbReference type="NCBI Taxonomy" id="1819600"/>
    <lineage>
        <taxon>Bacteria</taxon>
        <taxon>Bacillati</taxon>
        <taxon>Actinomycetota</taxon>
        <taxon>Actinomycetes</taxon>
        <taxon>Streptosporangiales</taxon>
        <taxon>Thermomonosporaceae</taxon>
        <taxon>Actinomadura</taxon>
    </lineage>
</organism>
<comment type="similarity">
    <text evidence="1">Belongs to the FAD-binding monooxygenase family.</text>
</comment>
<feature type="non-terminal residue" evidence="5">
    <location>
        <position position="1"/>
    </location>
</feature>
<dbReference type="Gene3D" id="3.50.50.60">
    <property type="entry name" value="FAD/NAD(P)-binding domain"/>
    <property type="match status" value="1"/>
</dbReference>
<name>A0ABW3CM21_9ACTN</name>
<evidence type="ECO:0000256" key="2">
    <source>
        <dbReference type="ARBA" id="ARBA00022630"/>
    </source>
</evidence>
<keyword evidence="6" id="KW-1185">Reference proteome</keyword>
<keyword evidence="3" id="KW-0274">FAD</keyword>
<accession>A0ABW3CM21</accession>
<dbReference type="EC" id="1.14.13.-" evidence="5"/>
<dbReference type="Proteomes" id="UP001597083">
    <property type="component" value="Unassembled WGS sequence"/>
</dbReference>
<gene>
    <name evidence="5" type="ORF">ACFQ07_22200</name>
</gene>
<dbReference type="InterPro" id="IPR020946">
    <property type="entry name" value="Flavin_mOase-like"/>
</dbReference>
<dbReference type="EMBL" id="JBHTIR010003286">
    <property type="protein sequence ID" value="MFD0854970.1"/>
    <property type="molecule type" value="Genomic_DNA"/>
</dbReference>
<evidence type="ECO:0000256" key="4">
    <source>
        <dbReference type="ARBA" id="ARBA00023002"/>
    </source>
</evidence>
<dbReference type="PANTHER" id="PTHR42877">
    <property type="entry name" value="L-ORNITHINE N(5)-MONOOXYGENASE-RELATED"/>
    <property type="match status" value="1"/>
</dbReference>
<evidence type="ECO:0000313" key="6">
    <source>
        <dbReference type="Proteomes" id="UP001597083"/>
    </source>
</evidence>
<dbReference type="InterPro" id="IPR051209">
    <property type="entry name" value="FAD-bind_Monooxygenase_sf"/>
</dbReference>
<comment type="caution">
    <text evidence="5">The sequence shown here is derived from an EMBL/GenBank/DDBJ whole genome shotgun (WGS) entry which is preliminary data.</text>
</comment>
<dbReference type="Pfam" id="PF00743">
    <property type="entry name" value="FMO-like"/>
    <property type="match status" value="1"/>
</dbReference>
<keyword evidence="2" id="KW-0285">Flavoprotein</keyword>
<keyword evidence="4 5" id="KW-0560">Oxidoreductase</keyword>
<sequence>GSPADFKVAILGAGMTGIAAGIACAAAGFTYEIFERGDDIGGTWRINTYPGIAVDTPSIYYSFSFEQEAGWSRYYPVGDEYQHYLQRVVDKYGLRPNIRLETEIRSLVWDDDAQEWTVTCTTADGGTVTSHANAVITATGFLNTPKYPDLPGRETFSGASMHTAAWDHSLDLTGKRVGVIGAGATSVQVVDAVIGDVAHLTLFQRQPHWILPNTIGEGIVPDQERWLKEHLPFYIRWQRAKNYWFLTDTLYPAVRADPEWTASHELSISEANDRVMQLCLNHLRTSFADDPELLRKMTPDFPPHGKRIVRDPGGYYTALAGDRADVVTEPLARVTP</sequence>
<feature type="non-terminal residue" evidence="5">
    <location>
        <position position="336"/>
    </location>
</feature>
<dbReference type="PRINTS" id="PR00411">
    <property type="entry name" value="PNDRDTASEI"/>
</dbReference>
<protein>
    <submittedName>
        <fullName evidence="5">Flavin-containing monooxygenase</fullName>
        <ecNumber evidence="5">1.14.13.-</ecNumber>
    </submittedName>
</protein>
<dbReference type="PANTHER" id="PTHR42877:SF4">
    <property type="entry name" value="FAD_NAD(P)-BINDING DOMAIN-CONTAINING PROTEIN-RELATED"/>
    <property type="match status" value="1"/>
</dbReference>
<evidence type="ECO:0000313" key="5">
    <source>
        <dbReference type="EMBL" id="MFD0854970.1"/>
    </source>
</evidence>
<keyword evidence="5" id="KW-0503">Monooxygenase</keyword>